<keyword evidence="1" id="KW-1277">Toxin-antitoxin system</keyword>
<gene>
    <name evidence="4" type="ORF">BIV57_03960</name>
</gene>
<organism evidence="4 5">
    <name type="scientific">Mangrovactinospora gilvigrisea</name>
    <dbReference type="NCBI Taxonomy" id="1428644"/>
    <lineage>
        <taxon>Bacteria</taxon>
        <taxon>Bacillati</taxon>
        <taxon>Actinomycetota</taxon>
        <taxon>Actinomycetes</taxon>
        <taxon>Kitasatosporales</taxon>
        <taxon>Streptomycetaceae</taxon>
        <taxon>Mangrovactinospora</taxon>
    </lineage>
</organism>
<keyword evidence="5" id="KW-1185">Reference proteome</keyword>
<evidence type="ECO:0000256" key="1">
    <source>
        <dbReference type="ARBA" id="ARBA00022649"/>
    </source>
</evidence>
<reference evidence="4 5" key="1">
    <citation type="submission" date="2016-10" db="EMBL/GenBank/DDBJ databases">
        <title>Genome sequence of Streptomyces gilvigriseus MUSC 26.</title>
        <authorList>
            <person name="Lee L.-H."/>
            <person name="Ser H.-L."/>
        </authorList>
    </citation>
    <scope>NUCLEOTIDE SEQUENCE [LARGE SCALE GENOMIC DNA]</scope>
    <source>
        <strain evidence="4 5">MUSC 26</strain>
    </source>
</reference>
<dbReference type="Gene3D" id="1.20.5.780">
    <property type="entry name" value="Single helix bin"/>
    <property type="match status" value="1"/>
</dbReference>
<dbReference type="Proteomes" id="UP000243342">
    <property type="component" value="Unassembled WGS sequence"/>
</dbReference>
<dbReference type="Pfam" id="PF05713">
    <property type="entry name" value="MobC"/>
    <property type="match status" value="1"/>
</dbReference>
<dbReference type="EMBL" id="MLCF01000012">
    <property type="protein sequence ID" value="OIV38772.1"/>
    <property type="molecule type" value="Genomic_DNA"/>
</dbReference>
<feature type="domain" description="Bacterial mobilisation" evidence="3">
    <location>
        <begin position="129"/>
        <end position="165"/>
    </location>
</feature>
<dbReference type="InterPro" id="IPR008687">
    <property type="entry name" value="MobC"/>
</dbReference>
<protein>
    <recommendedName>
        <fullName evidence="3">Bacterial mobilisation domain-containing protein</fullName>
    </recommendedName>
</protein>
<evidence type="ECO:0000259" key="3">
    <source>
        <dbReference type="Pfam" id="PF05713"/>
    </source>
</evidence>
<sequence length="180" mass="19499">MAGEGAAEGDRTQKTPPPDRPVAPAFAAVAAELDRIRPDDAPRIPAPLNRRRAREKRTVERKIRLTPSADTAIRQAAERTGKRPAGFIGDAALEKAYAVLADGEAVPSPEDVRERALAAVLVLLLHEARRQGVNLNQIARAVNTGYPPEGLAACAERLDELHTRIAAVLAEVHAHVRKRR</sequence>
<evidence type="ECO:0000313" key="5">
    <source>
        <dbReference type="Proteomes" id="UP000243342"/>
    </source>
</evidence>
<dbReference type="AlphaFoldDB" id="A0A1J7CB71"/>
<dbReference type="Pfam" id="PF08681">
    <property type="entry name" value="TacA1"/>
    <property type="match status" value="1"/>
</dbReference>
<evidence type="ECO:0000256" key="2">
    <source>
        <dbReference type="SAM" id="MobiDB-lite"/>
    </source>
</evidence>
<dbReference type="RefSeq" id="WP_071655246.1">
    <property type="nucleotide sequence ID" value="NZ_MLCF01000012.1"/>
</dbReference>
<evidence type="ECO:0000313" key="4">
    <source>
        <dbReference type="EMBL" id="OIV38772.1"/>
    </source>
</evidence>
<dbReference type="STRING" id="1428644.BIV57_03960"/>
<name>A0A1J7CB71_9ACTN</name>
<comment type="caution">
    <text evidence="4">The sequence shown here is derived from an EMBL/GenBank/DDBJ whole genome shotgun (WGS) entry which is preliminary data.</text>
</comment>
<accession>A0A1J7CB71</accession>
<proteinExistence type="predicted"/>
<feature type="compositionally biased region" description="Basic and acidic residues" evidence="2">
    <location>
        <begin position="32"/>
        <end position="42"/>
    </location>
</feature>
<feature type="region of interest" description="Disordered" evidence="2">
    <location>
        <begin position="1"/>
        <end position="58"/>
    </location>
</feature>
<feature type="compositionally biased region" description="Low complexity" evidence="2">
    <location>
        <begin position="22"/>
        <end position="31"/>
    </location>
</feature>
<dbReference type="InterPro" id="IPR014795">
    <property type="entry name" value="TacA_1-like"/>
</dbReference>